<dbReference type="SUPFAM" id="SSF46785">
    <property type="entry name" value="Winged helix' DNA-binding domain"/>
    <property type="match status" value="1"/>
</dbReference>
<keyword evidence="3" id="KW-0804">Transcription</keyword>
<organism evidence="6 7">
    <name type="scientific">Pseudacidovorax intermedius</name>
    <dbReference type="NCBI Taxonomy" id="433924"/>
    <lineage>
        <taxon>Bacteria</taxon>
        <taxon>Pseudomonadati</taxon>
        <taxon>Pseudomonadota</taxon>
        <taxon>Betaproteobacteria</taxon>
        <taxon>Burkholderiales</taxon>
        <taxon>Comamonadaceae</taxon>
        <taxon>Pseudacidovorax</taxon>
    </lineage>
</organism>
<dbReference type="OrthoDB" id="5450856at2"/>
<keyword evidence="7" id="KW-1185">Reference proteome</keyword>
<name>A0A370FH81_9BURK</name>
<dbReference type="InterPro" id="IPR036390">
    <property type="entry name" value="WH_DNA-bd_sf"/>
</dbReference>
<reference evidence="6 7" key="1">
    <citation type="submission" date="2018-07" db="EMBL/GenBank/DDBJ databases">
        <title>Genomic Encyclopedia of Type Strains, Phase IV (KMG-IV): sequencing the most valuable type-strain genomes for metagenomic binning, comparative biology and taxonomic classification.</title>
        <authorList>
            <person name="Goeker M."/>
        </authorList>
    </citation>
    <scope>NUCLEOTIDE SEQUENCE [LARGE SCALE GENOMIC DNA]</scope>
    <source>
        <strain evidence="6 7">DSM 21352</strain>
    </source>
</reference>
<evidence type="ECO:0000259" key="5">
    <source>
        <dbReference type="PROSITE" id="PS50949"/>
    </source>
</evidence>
<gene>
    <name evidence="6" type="ORF">DFR41_105315</name>
</gene>
<keyword evidence="2" id="KW-0238">DNA-binding</keyword>
<dbReference type="CDD" id="cd07377">
    <property type="entry name" value="WHTH_GntR"/>
    <property type="match status" value="1"/>
</dbReference>
<dbReference type="Proteomes" id="UP000255265">
    <property type="component" value="Unassembled WGS sequence"/>
</dbReference>
<dbReference type="EMBL" id="QQAV01000005">
    <property type="protein sequence ID" value="RDI24400.1"/>
    <property type="molecule type" value="Genomic_DNA"/>
</dbReference>
<dbReference type="InterPro" id="IPR000524">
    <property type="entry name" value="Tscrpt_reg_HTH_GntR"/>
</dbReference>
<feature type="region of interest" description="Disordered" evidence="4">
    <location>
        <begin position="1"/>
        <end position="21"/>
    </location>
</feature>
<dbReference type="SMART" id="SM00895">
    <property type="entry name" value="FCD"/>
    <property type="match status" value="1"/>
</dbReference>
<dbReference type="InterPro" id="IPR008920">
    <property type="entry name" value="TF_FadR/GntR_C"/>
</dbReference>
<dbReference type="RefSeq" id="WP_114803342.1">
    <property type="nucleotide sequence ID" value="NZ_QQAV01000005.1"/>
</dbReference>
<protein>
    <submittedName>
        <fullName evidence="6">GntR family transcriptional regulator</fullName>
    </submittedName>
</protein>
<dbReference type="AlphaFoldDB" id="A0A370FH81"/>
<dbReference type="InterPro" id="IPR036388">
    <property type="entry name" value="WH-like_DNA-bd_sf"/>
</dbReference>
<dbReference type="GO" id="GO:0003700">
    <property type="term" value="F:DNA-binding transcription factor activity"/>
    <property type="evidence" value="ECO:0007669"/>
    <property type="project" value="InterPro"/>
</dbReference>
<dbReference type="SMART" id="SM00345">
    <property type="entry name" value="HTH_GNTR"/>
    <property type="match status" value="1"/>
</dbReference>
<feature type="compositionally biased region" description="Polar residues" evidence="4">
    <location>
        <begin position="1"/>
        <end position="15"/>
    </location>
</feature>
<evidence type="ECO:0000256" key="3">
    <source>
        <dbReference type="ARBA" id="ARBA00023163"/>
    </source>
</evidence>
<dbReference type="GO" id="GO:0003677">
    <property type="term" value="F:DNA binding"/>
    <property type="evidence" value="ECO:0007669"/>
    <property type="project" value="UniProtKB-KW"/>
</dbReference>
<accession>A0A370FH81</accession>
<comment type="caution">
    <text evidence="6">The sequence shown here is derived from an EMBL/GenBank/DDBJ whole genome shotgun (WGS) entry which is preliminary data.</text>
</comment>
<evidence type="ECO:0000256" key="1">
    <source>
        <dbReference type="ARBA" id="ARBA00023015"/>
    </source>
</evidence>
<dbReference type="PRINTS" id="PR00035">
    <property type="entry name" value="HTHGNTR"/>
</dbReference>
<dbReference type="Pfam" id="PF00392">
    <property type="entry name" value="GntR"/>
    <property type="match status" value="1"/>
</dbReference>
<evidence type="ECO:0000256" key="2">
    <source>
        <dbReference type="ARBA" id="ARBA00023125"/>
    </source>
</evidence>
<dbReference type="PANTHER" id="PTHR43537:SF5">
    <property type="entry name" value="UXU OPERON TRANSCRIPTIONAL REGULATOR"/>
    <property type="match status" value="1"/>
</dbReference>
<keyword evidence="1" id="KW-0805">Transcription regulation</keyword>
<feature type="domain" description="HTH gntR-type" evidence="5">
    <location>
        <begin position="32"/>
        <end position="102"/>
    </location>
</feature>
<evidence type="ECO:0000256" key="4">
    <source>
        <dbReference type="SAM" id="MobiDB-lite"/>
    </source>
</evidence>
<evidence type="ECO:0000313" key="7">
    <source>
        <dbReference type="Proteomes" id="UP000255265"/>
    </source>
</evidence>
<sequence length="275" mass="29979">MATKTSSPSVLSATPQPDPAAPAVRFQAVRSARAFEEIADQIRTELAEGRLKVGSRLPAERALAVQFGVSRNTLREALRSLEHAGLVRLQKGASGGAFISEGSGLAITTSLMDLYHIGTITPAHLTEARIWLESVIVREACSRATPADLDALRKNVEAAAQATKDGDFQRRAEMHLDFHRILARMTGNPLMVLMMDSLIAVLSRFIQTLGEYENAFVLPSRKRFLKHMEARDVDAAVAEMEASLKRLQKGYLSHLATDDAASAPAPRSRAPAKKR</sequence>
<dbReference type="PANTHER" id="PTHR43537">
    <property type="entry name" value="TRANSCRIPTIONAL REGULATOR, GNTR FAMILY"/>
    <property type="match status" value="1"/>
</dbReference>
<dbReference type="SUPFAM" id="SSF48008">
    <property type="entry name" value="GntR ligand-binding domain-like"/>
    <property type="match status" value="1"/>
</dbReference>
<dbReference type="Gene3D" id="1.10.10.10">
    <property type="entry name" value="Winged helix-like DNA-binding domain superfamily/Winged helix DNA-binding domain"/>
    <property type="match status" value="1"/>
</dbReference>
<dbReference type="Pfam" id="PF07729">
    <property type="entry name" value="FCD"/>
    <property type="match status" value="1"/>
</dbReference>
<proteinExistence type="predicted"/>
<dbReference type="Gene3D" id="1.20.120.530">
    <property type="entry name" value="GntR ligand-binding domain-like"/>
    <property type="match status" value="1"/>
</dbReference>
<dbReference type="PROSITE" id="PS50949">
    <property type="entry name" value="HTH_GNTR"/>
    <property type="match status" value="1"/>
</dbReference>
<dbReference type="InterPro" id="IPR011711">
    <property type="entry name" value="GntR_C"/>
</dbReference>
<evidence type="ECO:0000313" key="6">
    <source>
        <dbReference type="EMBL" id="RDI24400.1"/>
    </source>
</evidence>